<organism evidence="10 11">
    <name type="scientific">Drosophila kikkawai</name>
    <name type="common">Fruit fly</name>
    <dbReference type="NCBI Taxonomy" id="30033"/>
    <lineage>
        <taxon>Eukaryota</taxon>
        <taxon>Metazoa</taxon>
        <taxon>Ecdysozoa</taxon>
        <taxon>Arthropoda</taxon>
        <taxon>Hexapoda</taxon>
        <taxon>Insecta</taxon>
        <taxon>Pterygota</taxon>
        <taxon>Neoptera</taxon>
        <taxon>Endopterygota</taxon>
        <taxon>Diptera</taxon>
        <taxon>Brachycera</taxon>
        <taxon>Muscomorpha</taxon>
        <taxon>Ephydroidea</taxon>
        <taxon>Drosophilidae</taxon>
        <taxon>Drosophila</taxon>
        <taxon>Sophophora</taxon>
    </lineage>
</organism>
<proteinExistence type="inferred from homology"/>
<name>A0ABM3C661_DROKI</name>
<gene>
    <name evidence="11" type="primary">LOC121502371</name>
</gene>
<dbReference type="InterPro" id="IPR013128">
    <property type="entry name" value="Peptidase_C1A"/>
</dbReference>
<feature type="chain" id="PRO_5046646534" evidence="7">
    <location>
        <begin position="19"/>
        <end position="341"/>
    </location>
</feature>
<accession>A0ABM3C661</accession>
<dbReference type="PROSITE" id="PS00139">
    <property type="entry name" value="THIOL_PROTEASE_CYS"/>
    <property type="match status" value="1"/>
</dbReference>
<dbReference type="Gene3D" id="3.90.70.10">
    <property type="entry name" value="Cysteine proteinases"/>
    <property type="match status" value="1"/>
</dbReference>
<feature type="signal peptide" evidence="7">
    <location>
        <begin position="1"/>
        <end position="18"/>
    </location>
</feature>
<evidence type="ECO:0000256" key="7">
    <source>
        <dbReference type="SAM" id="SignalP"/>
    </source>
</evidence>
<dbReference type="InterPro" id="IPR039417">
    <property type="entry name" value="Peptidase_C1A_papain-like"/>
</dbReference>
<dbReference type="Pfam" id="PF08246">
    <property type="entry name" value="Inhibitor_I29"/>
    <property type="match status" value="1"/>
</dbReference>
<keyword evidence="7" id="KW-0732">Signal</keyword>
<evidence type="ECO:0000256" key="6">
    <source>
        <dbReference type="ARBA" id="ARBA00023157"/>
    </source>
</evidence>
<keyword evidence="5" id="KW-0865">Zymogen</keyword>
<dbReference type="SMART" id="SM00848">
    <property type="entry name" value="Inhibitor_I29"/>
    <property type="match status" value="1"/>
</dbReference>
<dbReference type="InterPro" id="IPR000668">
    <property type="entry name" value="Peptidase_C1A_C"/>
</dbReference>
<evidence type="ECO:0000256" key="5">
    <source>
        <dbReference type="ARBA" id="ARBA00023145"/>
    </source>
</evidence>
<dbReference type="PRINTS" id="PR00705">
    <property type="entry name" value="PAPAIN"/>
</dbReference>
<reference evidence="10" key="1">
    <citation type="submission" date="2025-05" db="UniProtKB">
        <authorList>
            <consortium name="RefSeq"/>
        </authorList>
    </citation>
    <scope>NUCLEOTIDE SEQUENCE [LARGE SCALE GENOMIC DNA]</scope>
    <source>
        <strain evidence="10">14028-0561.14</strain>
    </source>
</reference>
<dbReference type="InterPro" id="IPR013201">
    <property type="entry name" value="Prot_inhib_I29"/>
</dbReference>
<evidence type="ECO:0000256" key="1">
    <source>
        <dbReference type="ARBA" id="ARBA00008455"/>
    </source>
</evidence>
<comment type="similarity">
    <text evidence="1">Belongs to the peptidase C1 family.</text>
</comment>
<keyword evidence="6" id="KW-1015">Disulfide bond</keyword>
<dbReference type="PROSITE" id="PS00639">
    <property type="entry name" value="THIOL_PROTEASE_HIS"/>
    <property type="match status" value="1"/>
</dbReference>
<dbReference type="GeneID" id="121502371"/>
<dbReference type="InterPro" id="IPR038765">
    <property type="entry name" value="Papain-like_cys_pep_sf"/>
</dbReference>
<dbReference type="InterPro" id="IPR025660">
    <property type="entry name" value="Pept_his_AS"/>
</dbReference>
<dbReference type="CDD" id="cd02248">
    <property type="entry name" value="Peptidase_C1A"/>
    <property type="match status" value="1"/>
</dbReference>
<evidence type="ECO:0000256" key="3">
    <source>
        <dbReference type="ARBA" id="ARBA00022801"/>
    </source>
</evidence>
<evidence type="ECO:0000313" key="11">
    <source>
        <dbReference type="RefSeq" id="XP_041631698.1"/>
    </source>
</evidence>
<dbReference type="InterPro" id="IPR025661">
    <property type="entry name" value="Pept_asp_AS"/>
</dbReference>
<dbReference type="SUPFAM" id="SSF54001">
    <property type="entry name" value="Cysteine proteinases"/>
    <property type="match status" value="1"/>
</dbReference>
<dbReference type="InterPro" id="IPR000169">
    <property type="entry name" value="Pept_cys_AS"/>
</dbReference>
<feature type="domain" description="Cathepsin propeptide inhibitor" evidence="9">
    <location>
        <begin position="29"/>
        <end position="89"/>
    </location>
</feature>
<evidence type="ECO:0000256" key="4">
    <source>
        <dbReference type="ARBA" id="ARBA00022807"/>
    </source>
</evidence>
<evidence type="ECO:0000259" key="8">
    <source>
        <dbReference type="SMART" id="SM00645"/>
    </source>
</evidence>
<dbReference type="RefSeq" id="XP_041631698.1">
    <property type="nucleotide sequence ID" value="XM_041775764.2"/>
</dbReference>
<keyword evidence="3" id="KW-0378">Hydrolase</keyword>
<keyword evidence="2" id="KW-0645">Protease</keyword>
<dbReference type="PANTHER" id="PTHR12411">
    <property type="entry name" value="CYSTEINE PROTEASE FAMILY C1-RELATED"/>
    <property type="match status" value="1"/>
</dbReference>
<sequence>MSKTIIFILLAMTALANAALFDQVIDKEWLTFAMEHRKNYKDAAEEQLRHKIFKENRIKIAEHNRRFANGEVSFKMAVNEYSDLTSQEFSDLMTGLNNSELEEMRIFDQSLNGKTFISPDYVTLPESVDWRSEGAVTGVKNQKSCGSCWAFSTTGSLEGQHFRKTGNLVSLSEQNLVDCSGGSYGNHGCSGGTMTRAFKYIKDNGGIDTEESYPYKAVNDKCKFNRATIGATINGFVALPAGDEKKLAEAVATIGPISVAIHVVPGSFQHYSSGVYIEPKCNPKKINHAVLAVGYGTEGGRDFWLVKNSWGGSWGDKGYIKMLRNGNNQCGISSMACYPTV</sequence>
<reference evidence="11" key="2">
    <citation type="submission" date="2025-08" db="UniProtKB">
        <authorList>
            <consortium name="RefSeq"/>
        </authorList>
    </citation>
    <scope>IDENTIFICATION</scope>
    <source>
        <strain evidence="11">14028-0561.14</strain>
        <tissue evidence="11">Whole fly</tissue>
    </source>
</reference>
<dbReference type="Proteomes" id="UP001652661">
    <property type="component" value="Chromosome 2L"/>
</dbReference>
<dbReference type="PROSITE" id="PS00640">
    <property type="entry name" value="THIOL_PROTEASE_ASN"/>
    <property type="match status" value="1"/>
</dbReference>
<dbReference type="SMART" id="SM00645">
    <property type="entry name" value="Pept_C1"/>
    <property type="match status" value="1"/>
</dbReference>
<dbReference type="Pfam" id="PF00112">
    <property type="entry name" value="Peptidase_C1"/>
    <property type="match status" value="1"/>
</dbReference>
<evidence type="ECO:0000256" key="2">
    <source>
        <dbReference type="ARBA" id="ARBA00022670"/>
    </source>
</evidence>
<keyword evidence="4" id="KW-0788">Thiol protease</keyword>
<evidence type="ECO:0000259" key="9">
    <source>
        <dbReference type="SMART" id="SM00848"/>
    </source>
</evidence>
<protein>
    <submittedName>
        <fullName evidence="11">Cathepsin L1-like</fullName>
    </submittedName>
</protein>
<feature type="domain" description="Peptidase C1A papain C-terminal" evidence="8">
    <location>
        <begin position="124"/>
        <end position="340"/>
    </location>
</feature>
<evidence type="ECO:0000313" key="10">
    <source>
        <dbReference type="Proteomes" id="UP001652661"/>
    </source>
</evidence>
<keyword evidence="10" id="KW-1185">Reference proteome</keyword>